<dbReference type="EMBL" id="FNXY01000008">
    <property type="protein sequence ID" value="SEJ49483.1"/>
    <property type="molecule type" value="Genomic_DNA"/>
</dbReference>
<evidence type="ECO:0000313" key="3">
    <source>
        <dbReference type="EMBL" id="SEJ49483.1"/>
    </source>
</evidence>
<dbReference type="AlphaFoldDB" id="A0A1H6Z7F4"/>
<accession>A0A1H6Z7F4</accession>
<dbReference type="PROSITE" id="PS51276">
    <property type="entry name" value="PEPTIDASE_C56_PFPI"/>
    <property type="match status" value="1"/>
</dbReference>
<dbReference type="PANTHER" id="PTHR42733:SF12">
    <property type="entry name" value="PROTEINASE"/>
    <property type="match status" value="1"/>
</dbReference>
<evidence type="ECO:0000256" key="1">
    <source>
        <dbReference type="ARBA" id="ARBA00008542"/>
    </source>
</evidence>
<dbReference type="Pfam" id="PF01965">
    <property type="entry name" value="DJ-1_PfpI"/>
    <property type="match status" value="1"/>
</dbReference>
<keyword evidence="3" id="KW-0645">Protease</keyword>
<keyword evidence="4" id="KW-1185">Reference proteome</keyword>
<dbReference type="PANTHER" id="PTHR42733">
    <property type="entry name" value="DJ-1 PROTEIN"/>
    <property type="match status" value="1"/>
</dbReference>
<name>A0A1H6Z7F4_9BACT</name>
<evidence type="ECO:0000313" key="4">
    <source>
        <dbReference type="Proteomes" id="UP000199532"/>
    </source>
</evidence>
<dbReference type="RefSeq" id="WP_090339559.1">
    <property type="nucleotide sequence ID" value="NZ_FNXY01000008.1"/>
</dbReference>
<dbReference type="InterPro" id="IPR006286">
    <property type="entry name" value="C56_PfpI-like"/>
</dbReference>
<sequence length="183" mass="20248">MDSTSNIMKVAILVADGFEQVEMTCPREKLNHNGATTHIISPNKDSVKGWNHVDWGETHKVDVPLDNARADYYDALVLPGGVMNLDALRADPKAVRFVRSFFKNHKPVAAICHGPQILIDADVVLGRTMTSNAAIKIDLENAGAIWVDQDVVTDNGLITSRKTDDLPSFISQMIKEFNLELHQ</sequence>
<reference evidence="3 4" key="1">
    <citation type="submission" date="2016-10" db="EMBL/GenBank/DDBJ databases">
        <authorList>
            <person name="de Groot N.N."/>
        </authorList>
    </citation>
    <scope>NUCLEOTIDE SEQUENCE [LARGE SCALE GENOMIC DNA]</scope>
    <source>
        <strain evidence="3 4">DSM 19938</strain>
    </source>
</reference>
<organism evidence="3 4">
    <name type="scientific">Dyadobacter koreensis</name>
    <dbReference type="NCBI Taxonomy" id="408657"/>
    <lineage>
        <taxon>Bacteria</taxon>
        <taxon>Pseudomonadati</taxon>
        <taxon>Bacteroidota</taxon>
        <taxon>Cytophagia</taxon>
        <taxon>Cytophagales</taxon>
        <taxon>Spirosomataceae</taxon>
        <taxon>Dyadobacter</taxon>
    </lineage>
</organism>
<protein>
    <submittedName>
        <fullName evidence="3">Protease I</fullName>
    </submittedName>
</protein>
<dbReference type="Proteomes" id="UP000199532">
    <property type="component" value="Unassembled WGS sequence"/>
</dbReference>
<gene>
    <name evidence="3" type="ORF">SAMN04487995_5004</name>
</gene>
<proteinExistence type="inferred from homology"/>
<dbReference type="InterPro" id="IPR029062">
    <property type="entry name" value="Class_I_gatase-like"/>
</dbReference>
<feature type="domain" description="DJ-1/PfpI" evidence="2">
    <location>
        <begin position="8"/>
        <end position="175"/>
    </location>
</feature>
<dbReference type="InterPro" id="IPR002818">
    <property type="entry name" value="DJ-1/PfpI"/>
</dbReference>
<dbReference type="OrthoDB" id="9792284at2"/>
<dbReference type="SUPFAM" id="SSF52317">
    <property type="entry name" value="Class I glutamine amidotransferase-like"/>
    <property type="match status" value="1"/>
</dbReference>
<dbReference type="CDD" id="cd03134">
    <property type="entry name" value="GATase1_PfpI_like"/>
    <property type="match status" value="1"/>
</dbReference>
<dbReference type="STRING" id="408657.SAMN04487995_5004"/>
<dbReference type="GO" id="GO:0006508">
    <property type="term" value="P:proteolysis"/>
    <property type="evidence" value="ECO:0007669"/>
    <property type="project" value="UniProtKB-KW"/>
</dbReference>
<keyword evidence="3" id="KW-0378">Hydrolase</keyword>
<evidence type="ECO:0000259" key="2">
    <source>
        <dbReference type="Pfam" id="PF01965"/>
    </source>
</evidence>
<dbReference type="Gene3D" id="3.40.50.880">
    <property type="match status" value="1"/>
</dbReference>
<dbReference type="NCBIfam" id="TIGR01382">
    <property type="entry name" value="PfpI"/>
    <property type="match status" value="1"/>
</dbReference>
<dbReference type="GO" id="GO:0008233">
    <property type="term" value="F:peptidase activity"/>
    <property type="evidence" value="ECO:0007669"/>
    <property type="project" value="UniProtKB-KW"/>
</dbReference>
<comment type="similarity">
    <text evidence="1">Belongs to the peptidase C56 family.</text>
</comment>